<feature type="transmembrane region" description="Helical" evidence="1">
    <location>
        <begin position="133"/>
        <end position="154"/>
    </location>
</feature>
<sequence>MGETPKTALHRFFLNPQPSQRKHNMNNPWRNFKQQPWLPLSKVAALTTVVVVALENLLIWGLTQSEIFRPVSRLLFSRPLAIIWFMAAAVGVGVLGVYICERWQSQVFLKTSSLWALVLCLIVGLLLKSQLPIPLGLVGFSMNSVIGVILGVFWKGRPYWRYWY</sequence>
<keyword evidence="1" id="KW-0472">Membrane</keyword>
<feature type="transmembrane region" description="Helical" evidence="1">
    <location>
        <begin position="82"/>
        <end position="100"/>
    </location>
</feature>
<protein>
    <submittedName>
        <fullName evidence="2">Peptide chain release factor 1</fullName>
    </submittedName>
</protein>
<feature type="transmembrane region" description="Helical" evidence="1">
    <location>
        <begin position="107"/>
        <end position="127"/>
    </location>
</feature>
<proteinExistence type="predicted"/>
<keyword evidence="1" id="KW-0812">Transmembrane</keyword>
<dbReference type="AlphaFoldDB" id="A0A1D9GAA4"/>
<reference evidence="2" key="2">
    <citation type="submission" date="2022-10" db="EMBL/GenBank/DDBJ databases">
        <authorList>
            <person name="Ngo T.-E."/>
        </authorList>
    </citation>
    <scope>NUCLEOTIDE SEQUENCE</scope>
    <source>
        <strain evidence="2">JHB</strain>
    </source>
</reference>
<reference evidence="2" key="1">
    <citation type="journal article" date="2017" name="Proc. Natl. Acad. Sci. U.S.A.">
        <title>Comparative genomics uncovers the prolific and distinctive metabolic potential of the cyanobacterial genus Moorea.</title>
        <authorList>
            <person name="Leao T."/>
            <person name="Castelao G."/>
            <person name="Korobeynikov A."/>
            <person name="Monroe E.A."/>
            <person name="Podell S."/>
            <person name="Glukhov E."/>
            <person name="Allen E.E."/>
            <person name="Gerwick W.H."/>
            <person name="Gerwick L."/>
        </authorList>
    </citation>
    <scope>NUCLEOTIDE SEQUENCE</scope>
    <source>
        <strain evidence="2">JHB</strain>
    </source>
</reference>
<organism evidence="2">
    <name type="scientific">Moorena producens (strain JHB)</name>
    <dbReference type="NCBI Taxonomy" id="1454205"/>
    <lineage>
        <taxon>Bacteria</taxon>
        <taxon>Bacillati</taxon>
        <taxon>Cyanobacteriota</taxon>
        <taxon>Cyanophyceae</taxon>
        <taxon>Coleofasciculales</taxon>
        <taxon>Coleofasciculaceae</taxon>
        <taxon>Moorena</taxon>
    </lineage>
</organism>
<evidence type="ECO:0000313" key="2">
    <source>
        <dbReference type="EMBL" id="AOY84586.2"/>
    </source>
</evidence>
<gene>
    <name evidence="2" type="ORF">BJP36_09210</name>
</gene>
<accession>A0A1D9GAA4</accession>
<dbReference type="EMBL" id="CP017708">
    <property type="protein sequence ID" value="AOY84586.2"/>
    <property type="molecule type" value="Genomic_DNA"/>
</dbReference>
<feature type="transmembrane region" description="Helical" evidence="1">
    <location>
        <begin position="43"/>
        <end position="62"/>
    </location>
</feature>
<name>A0A1D9GAA4_MOOP1</name>
<dbReference type="Proteomes" id="UP000176944">
    <property type="component" value="Chromosome"/>
</dbReference>
<keyword evidence="1" id="KW-1133">Transmembrane helix</keyword>
<evidence type="ECO:0000256" key="1">
    <source>
        <dbReference type="SAM" id="Phobius"/>
    </source>
</evidence>